<dbReference type="OrthoDB" id="10501109at2759"/>
<evidence type="ECO:0000256" key="1">
    <source>
        <dbReference type="SAM" id="MobiDB-lite"/>
    </source>
</evidence>
<organism evidence="2 3">
    <name type="scientific">Ceraceosorus bombacis</name>
    <dbReference type="NCBI Taxonomy" id="401625"/>
    <lineage>
        <taxon>Eukaryota</taxon>
        <taxon>Fungi</taxon>
        <taxon>Dikarya</taxon>
        <taxon>Basidiomycota</taxon>
        <taxon>Ustilaginomycotina</taxon>
        <taxon>Exobasidiomycetes</taxon>
        <taxon>Ceraceosorales</taxon>
        <taxon>Ceraceosoraceae</taxon>
        <taxon>Ceraceosorus</taxon>
    </lineage>
</organism>
<dbReference type="EMBL" id="CCYA01000221">
    <property type="protein sequence ID" value="CEH13473.1"/>
    <property type="molecule type" value="Genomic_DNA"/>
</dbReference>
<dbReference type="STRING" id="401625.A0A0P1BDU8"/>
<dbReference type="Proteomes" id="UP000054845">
    <property type="component" value="Unassembled WGS sequence"/>
</dbReference>
<protein>
    <submittedName>
        <fullName evidence="2">Uncharacterized protein</fullName>
    </submittedName>
</protein>
<name>A0A0P1BDU8_9BASI</name>
<reference evidence="2 3" key="1">
    <citation type="submission" date="2014-09" db="EMBL/GenBank/DDBJ databases">
        <authorList>
            <person name="Magalhaes I.L.F."/>
            <person name="Oliveira U."/>
            <person name="Santos F.R."/>
            <person name="Vidigal T.H.D.A."/>
            <person name="Brescovit A.D."/>
            <person name="Santos A.J."/>
        </authorList>
    </citation>
    <scope>NUCLEOTIDE SEQUENCE [LARGE SCALE GENOMIC DNA]</scope>
</reference>
<feature type="region of interest" description="Disordered" evidence="1">
    <location>
        <begin position="1"/>
        <end position="24"/>
    </location>
</feature>
<keyword evidence="3" id="KW-1185">Reference proteome</keyword>
<sequence>MHPYHHLKVHPCEPYQEGEDEDDQVPLTVSTQLSGVAAAESETRSSRAEAVKRCGLLLADREEDIDEHAAPSDAAQVGYAEVRPSLDGLPHDILLQIWVELEDPSDIVLVCKRLLAMGKLHDVRAAWLWARSAPYDVIFNAICRPKLLDPWLLRRLLDGGAILSRALVQEVVSRCSAAGFGAEPERLMPSVPKWGQGLSVTTLLALIGEGAKLYGSHMTFQPLDQEIFYEYICLPRHRNVLKPALLALFDRYNFMPLTLSSINPLTEVRLTMHSHLVAKPTPPEGGWMAWVHLISDPDIISAAWRAGFRPQDHPRLSDWICQRVVMRLKPFMAVRNVAAKLKELQEAGLVVLTKSFAASVICDLRLAFADSSWQKANGPKLEVQGDHFTRQAYFALVHLDSMGYLAFDLRSLATELLGRLEQWPGDMTLGPLYRQLEIDFDGINGTHQIACTSFWVAQQDGHPLRWVKTELAGRKDSLHDILGSAARRTPLALGQNRVGWSKSRTFYSTQDTAQ</sequence>
<proteinExistence type="predicted"/>
<evidence type="ECO:0000313" key="3">
    <source>
        <dbReference type="Proteomes" id="UP000054845"/>
    </source>
</evidence>
<dbReference type="AlphaFoldDB" id="A0A0P1BDU8"/>
<accession>A0A0P1BDU8</accession>
<evidence type="ECO:0000313" key="2">
    <source>
        <dbReference type="EMBL" id="CEH13473.1"/>
    </source>
</evidence>